<dbReference type="SUPFAM" id="SSF52047">
    <property type="entry name" value="RNI-like"/>
    <property type="match status" value="1"/>
</dbReference>
<dbReference type="OrthoDB" id="2269034at2759"/>
<dbReference type="Gene3D" id="1.20.1280.50">
    <property type="match status" value="1"/>
</dbReference>
<organism evidence="1 2">
    <name type="scientific">Gymnopilus dilepis</name>
    <dbReference type="NCBI Taxonomy" id="231916"/>
    <lineage>
        <taxon>Eukaryota</taxon>
        <taxon>Fungi</taxon>
        <taxon>Dikarya</taxon>
        <taxon>Basidiomycota</taxon>
        <taxon>Agaricomycotina</taxon>
        <taxon>Agaricomycetes</taxon>
        <taxon>Agaricomycetidae</taxon>
        <taxon>Agaricales</taxon>
        <taxon>Agaricineae</taxon>
        <taxon>Hymenogastraceae</taxon>
        <taxon>Gymnopilus</taxon>
    </lineage>
</organism>
<keyword evidence="2" id="KW-1185">Reference proteome</keyword>
<dbReference type="InterPro" id="IPR036047">
    <property type="entry name" value="F-box-like_dom_sf"/>
</dbReference>
<dbReference type="Proteomes" id="UP000284706">
    <property type="component" value="Unassembled WGS sequence"/>
</dbReference>
<reference evidence="1 2" key="1">
    <citation type="journal article" date="2018" name="Evol. Lett.">
        <title>Horizontal gene cluster transfer increased hallucinogenic mushroom diversity.</title>
        <authorList>
            <person name="Reynolds H.T."/>
            <person name="Vijayakumar V."/>
            <person name="Gluck-Thaler E."/>
            <person name="Korotkin H.B."/>
            <person name="Matheny P.B."/>
            <person name="Slot J.C."/>
        </authorList>
    </citation>
    <scope>NUCLEOTIDE SEQUENCE [LARGE SCALE GENOMIC DNA]</scope>
    <source>
        <strain evidence="1 2">SRW20</strain>
    </source>
</reference>
<name>A0A409VWM1_9AGAR</name>
<protein>
    <submittedName>
        <fullName evidence="1">Uncharacterized protein</fullName>
    </submittedName>
</protein>
<gene>
    <name evidence="1" type="ORF">CVT26_010071</name>
</gene>
<dbReference type="InParanoid" id="A0A409VWM1"/>
<dbReference type="InterPro" id="IPR032675">
    <property type="entry name" value="LRR_dom_sf"/>
</dbReference>
<proteinExistence type="predicted"/>
<dbReference type="AlphaFoldDB" id="A0A409VWM1"/>
<evidence type="ECO:0000313" key="1">
    <source>
        <dbReference type="EMBL" id="PPQ70649.1"/>
    </source>
</evidence>
<evidence type="ECO:0000313" key="2">
    <source>
        <dbReference type="Proteomes" id="UP000284706"/>
    </source>
</evidence>
<dbReference type="EMBL" id="NHYE01005533">
    <property type="protein sequence ID" value="PPQ70649.1"/>
    <property type="molecule type" value="Genomic_DNA"/>
</dbReference>
<sequence>MFGSSQRHGHRIDLEDAMFDPLETPCQSLGEEPCSACSDVEDLNQQIKAIQTTLTKLFHERSEAGTLFNAKHPSMIHRMPLEVTSNVFEHYAQHSSPLTLGAVCKDWRQVAWSAPRLWTLFVVHADRVNTDDMVEIGKEWLGRSGCLPLSVYFPRTEGPLDHVHLGKLIEAVNQHSGRWQSLDLNLPPSTLRLFRETGGSPTTLTNLALRATIASEPVEVNVTKCSPRTASIKFLPWNALPFRRDTLTTIAADGLSVDEVFHVLQQAPLLQNASFEYVIHDPDAASSTDPGLRSAATHPLLQGLYIGFDGHVDIVTMGSFFDWINLPALTSLSVSAYDVELPVPPLASFLTRSSCCLEELALMNCSVSDDGLLDLVKRTPSLKRLDVSACFEQPVLQSFFTNLNRPSSTTTTRDPGHRSILLPKLESFSWTGGPVFRWDLLLELLAPDHHEGNYFFRRPLKQIQVFCDRFIDDEDQDPTPYIDEQTLSRLECAQLATGVSYDFAVAISMDPPIRADLLSMSFDRMHFNHTYDDIWGAYERLRIV</sequence>
<comment type="caution">
    <text evidence="1">The sequence shown here is derived from an EMBL/GenBank/DDBJ whole genome shotgun (WGS) entry which is preliminary data.</text>
</comment>
<dbReference type="SUPFAM" id="SSF81383">
    <property type="entry name" value="F-box domain"/>
    <property type="match status" value="1"/>
</dbReference>
<dbReference type="Gene3D" id="3.80.10.10">
    <property type="entry name" value="Ribonuclease Inhibitor"/>
    <property type="match status" value="1"/>
</dbReference>
<accession>A0A409VWM1</accession>